<evidence type="ECO:0000256" key="1">
    <source>
        <dbReference type="SAM" id="MobiDB-lite"/>
    </source>
</evidence>
<feature type="signal peptide" evidence="3">
    <location>
        <begin position="1"/>
        <end position="28"/>
    </location>
</feature>
<feature type="transmembrane region" description="Helical" evidence="2">
    <location>
        <begin position="414"/>
        <end position="436"/>
    </location>
</feature>
<dbReference type="EMBL" id="CP012342">
    <property type="protein sequence ID" value="AKV59598.1"/>
    <property type="molecule type" value="Genomic_DNA"/>
</dbReference>
<organism evidence="4 5">
    <name type="scientific">Corynebacterium riegelii</name>
    <dbReference type="NCBI Taxonomy" id="156976"/>
    <lineage>
        <taxon>Bacteria</taxon>
        <taxon>Bacillati</taxon>
        <taxon>Actinomycetota</taxon>
        <taxon>Actinomycetes</taxon>
        <taxon>Mycobacteriales</taxon>
        <taxon>Corynebacteriaceae</taxon>
        <taxon>Corynebacterium</taxon>
    </lineage>
</organism>
<keyword evidence="2" id="KW-0812">Transmembrane</keyword>
<reference evidence="4 5" key="1">
    <citation type="submission" date="2015-08" db="EMBL/GenBank/DDBJ databases">
        <authorList>
            <person name="Babu N.S."/>
            <person name="Beckwith C.J."/>
            <person name="Beseler K.G."/>
            <person name="Brison A."/>
            <person name="Carone J.V."/>
            <person name="Caskin T.P."/>
            <person name="Diamond M."/>
            <person name="Durham M.E."/>
            <person name="Foxe J.M."/>
            <person name="Go M."/>
            <person name="Henderson B.A."/>
            <person name="Jones I.B."/>
            <person name="McGettigan J.A."/>
            <person name="Micheletti S.J."/>
            <person name="Nasrallah M.E."/>
            <person name="Ortiz D."/>
            <person name="Piller C.R."/>
            <person name="Privatt S.R."/>
            <person name="Schneider S.L."/>
            <person name="Sharp S."/>
            <person name="Smith T.C."/>
            <person name="Stanton J.D."/>
            <person name="Ullery H.E."/>
            <person name="Wilson R.J."/>
            <person name="Serrano M.G."/>
            <person name="Buck G."/>
            <person name="Lee V."/>
            <person name="Wang Y."/>
            <person name="Carvalho R."/>
            <person name="Voegtly L."/>
            <person name="Shi R."/>
            <person name="Duckworth R."/>
            <person name="Johnson A."/>
            <person name="Loviza R."/>
            <person name="Walstead R."/>
            <person name="Shah Z."/>
            <person name="Kiflezghi M."/>
            <person name="Wade K."/>
            <person name="Ball S.L."/>
            <person name="Bradley K.W."/>
            <person name="Asai D.J."/>
            <person name="Bowman C.A."/>
            <person name="Russell D.A."/>
            <person name="Pope W.H."/>
            <person name="Jacobs-Sera D."/>
            <person name="Hendrix R.W."/>
            <person name="Hatfull G.F."/>
        </authorList>
    </citation>
    <scope>NUCLEOTIDE SEQUENCE [LARGE SCALE GENOMIC DNA]</scope>
    <source>
        <strain evidence="4 5">PUDD_83A45</strain>
    </source>
</reference>
<dbReference type="AlphaFoldDB" id="A0A0K1RDY1"/>
<dbReference type="RefSeq" id="WP_052205958.1">
    <property type="nucleotide sequence ID" value="NZ_CP012342.1"/>
</dbReference>
<feature type="region of interest" description="Disordered" evidence="1">
    <location>
        <begin position="376"/>
        <end position="404"/>
    </location>
</feature>
<evidence type="ECO:0000313" key="4">
    <source>
        <dbReference type="EMBL" id="AKV59598.1"/>
    </source>
</evidence>
<feature type="compositionally biased region" description="Polar residues" evidence="1">
    <location>
        <begin position="381"/>
        <end position="392"/>
    </location>
</feature>
<evidence type="ECO:0000256" key="2">
    <source>
        <dbReference type="SAM" id="Phobius"/>
    </source>
</evidence>
<keyword evidence="2" id="KW-1133">Transmembrane helix</keyword>
<keyword evidence="3" id="KW-0732">Signal</keyword>
<dbReference type="Proteomes" id="UP000060016">
    <property type="component" value="Chromosome"/>
</dbReference>
<feature type="chain" id="PRO_5005468264" evidence="3">
    <location>
        <begin position="29"/>
        <end position="445"/>
    </location>
</feature>
<sequence length="445" mass="47321">MRLSRFTAATVAAATATSLIVAAPAANAWETKYDRAADKCSISFSDRDITRVNQAYKALFTEMANQTDNEKLKASFQNAAQRPFFTDADKTLIMSPDEALEKGGLLYGVDIAQIVFPQGIEAALKDLDLEKIAANIDFEAVLADVDFEAVANAADVKKAVEDAGGVDVQAALKTLPIGEVLENVDWSKVEADFNDAQMREDLKAKIPNRGFSEYFGLIGDFIADPIKAVLKVMGFEEAGFKGILELVAKNLEVKNVDKAFSEALEKADVDTQAVLKEALEASGLDIKAVLKNLMSQPAVKAELKKQTDKIDFGKALKDALEKSGIELNVETILGFKTSEVSLAAQDAFDAVGPQVLAPIVTMNDAFTACSVHSDQVKKKPSGSTVGSSGRKQGSSEDHVKGSVASGSSLDMTGLTVVGILGVIATLLATGVAGFAARPIIENFMK</sequence>
<evidence type="ECO:0000313" key="5">
    <source>
        <dbReference type="Proteomes" id="UP000060016"/>
    </source>
</evidence>
<keyword evidence="5" id="KW-1185">Reference proteome</keyword>
<gene>
    <name evidence="4" type="ORF">AK829_11240</name>
</gene>
<keyword evidence="2" id="KW-0472">Membrane</keyword>
<dbReference type="PATRIC" id="fig|156976.3.peg.2265"/>
<accession>A0A0K1RDY1</accession>
<protein>
    <submittedName>
        <fullName evidence="4">Uncharacterized protein</fullName>
    </submittedName>
</protein>
<dbReference type="KEGG" id="crie:AK829_11240"/>
<proteinExistence type="predicted"/>
<evidence type="ECO:0000256" key="3">
    <source>
        <dbReference type="SAM" id="SignalP"/>
    </source>
</evidence>
<name>A0A0K1RDY1_9CORY</name>